<proteinExistence type="predicted"/>
<feature type="transmembrane region" description="Helical" evidence="5">
    <location>
        <begin position="72"/>
        <end position="95"/>
    </location>
</feature>
<name>A0A2N4U0E1_9BURK</name>
<feature type="transmembrane region" description="Helical" evidence="5">
    <location>
        <begin position="140"/>
        <end position="166"/>
    </location>
</feature>
<dbReference type="CDD" id="cd09319">
    <property type="entry name" value="TDT_like_1"/>
    <property type="match status" value="1"/>
</dbReference>
<feature type="transmembrane region" description="Helical" evidence="5">
    <location>
        <begin position="12"/>
        <end position="32"/>
    </location>
</feature>
<evidence type="ECO:0000256" key="2">
    <source>
        <dbReference type="ARBA" id="ARBA00022692"/>
    </source>
</evidence>
<comment type="caution">
    <text evidence="6">The sequence shown here is derived from an EMBL/GenBank/DDBJ whole genome shotgun (WGS) entry which is preliminary data.</text>
</comment>
<keyword evidence="2 5" id="KW-0812">Transmembrane</keyword>
<organism evidence="6 7">
    <name type="scientific">Pollutimonas subterranea</name>
    <dbReference type="NCBI Taxonomy" id="2045210"/>
    <lineage>
        <taxon>Bacteria</taxon>
        <taxon>Pseudomonadati</taxon>
        <taxon>Pseudomonadota</taxon>
        <taxon>Betaproteobacteria</taxon>
        <taxon>Burkholderiales</taxon>
        <taxon>Alcaligenaceae</taxon>
        <taxon>Pollutimonas</taxon>
    </lineage>
</organism>
<comment type="subcellular location">
    <subcellularLocation>
        <location evidence="1">Membrane</location>
        <topology evidence="1">Multi-pass membrane protein</topology>
    </subcellularLocation>
</comment>
<dbReference type="GO" id="GO:0016020">
    <property type="term" value="C:membrane"/>
    <property type="evidence" value="ECO:0007669"/>
    <property type="project" value="UniProtKB-SubCell"/>
</dbReference>
<evidence type="ECO:0000256" key="4">
    <source>
        <dbReference type="ARBA" id="ARBA00023136"/>
    </source>
</evidence>
<keyword evidence="7" id="KW-1185">Reference proteome</keyword>
<dbReference type="InterPro" id="IPR004695">
    <property type="entry name" value="SLAC1/Mae1/Ssu1/TehA"/>
</dbReference>
<keyword evidence="4 5" id="KW-0472">Membrane</keyword>
<protein>
    <submittedName>
        <fullName evidence="6">Uncharacterized protein</fullName>
    </submittedName>
</protein>
<feature type="transmembrane region" description="Helical" evidence="5">
    <location>
        <begin position="39"/>
        <end position="60"/>
    </location>
</feature>
<feature type="transmembrane region" description="Helical" evidence="5">
    <location>
        <begin position="102"/>
        <end position="120"/>
    </location>
</feature>
<dbReference type="EMBL" id="PDNW01000020">
    <property type="protein sequence ID" value="PLC48488.1"/>
    <property type="molecule type" value="Genomic_DNA"/>
</dbReference>
<accession>A0A2N4U0E1</accession>
<keyword evidence="3 5" id="KW-1133">Transmembrane helix</keyword>
<dbReference type="Gene3D" id="1.50.10.150">
    <property type="entry name" value="Voltage-dependent anion channel"/>
    <property type="match status" value="1"/>
</dbReference>
<evidence type="ECO:0000256" key="1">
    <source>
        <dbReference type="ARBA" id="ARBA00004141"/>
    </source>
</evidence>
<dbReference type="Proteomes" id="UP000234190">
    <property type="component" value="Unassembled WGS sequence"/>
</dbReference>
<evidence type="ECO:0000256" key="5">
    <source>
        <dbReference type="SAM" id="Phobius"/>
    </source>
</evidence>
<evidence type="ECO:0000313" key="7">
    <source>
        <dbReference type="Proteomes" id="UP000234190"/>
    </source>
</evidence>
<dbReference type="Pfam" id="PF03595">
    <property type="entry name" value="SLAC1"/>
    <property type="match status" value="1"/>
</dbReference>
<gene>
    <name evidence="6" type="ORF">CR159_18285</name>
</gene>
<dbReference type="InterPro" id="IPR038665">
    <property type="entry name" value="Voltage-dep_anion_channel_sf"/>
</dbReference>
<dbReference type="OrthoDB" id="958273at2"/>
<reference evidence="6 7" key="1">
    <citation type="submission" date="2017-10" db="EMBL/GenBank/DDBJ databases">
        <title>Two draft genome sequences of Pusillimonas sp. strains isolated from a nitrate- and radionuclide-contaminated groundwater in Russia.</title>
        <authorList>
            <person name="Grouzdev D.S."/>
            <person name="Tourova T.P."/>
            <person name="Goeva M.A."/>
            <person name="Babich T.L."/>
            <person name="Sokolova D.S."/>
            <person name="Abdullin R."/>
            <person name="Poltaraus A.B."/>
            <person name="Toshchakov S.V."/>
            <person name="Nazina T.N."/>
        </authorList>
    </citation>
    <scope>NUCLEOTIDE SEQUENCE [LARGE SCALE GENOMIC DNA]</scope>
    <source>
        <strain evidence="6 7">JR1/69-3-13</strain>
    </source>
</reference>
<dbReference type="AlphaFoldDB" id="A0A2N4U0E1"/>
<evidence type="ECO:0000313" key="6">
    <source>
        <dbReference type="EMBL" id="PLC48488.1"/>
    </source>
</evidence>
<sequence length="179" mass="19308">MPAGLAGMSPANFGMVMATGIVSLSAYVLGFVPVAQALFWLNIGLYGVLWALTVARAVLYPRVFFGDLQDHLRAPGFFTTVAATSILACQFMVLIHDTHFGLVLWAFAVVLWFVLTYSIFMALTVKRDKPALDRGINGGWLLAVVATQSIAVSSALLAAVSALHGIRRNAHACKSRQRL</sequence>
<evidence type="ECO:0000256" key="3">
    <source>
        <dbReference type="ARBA" id="ARBA00022989"/>
    </source>
</evidence>
<dbReference type="GO" id="GO:0055085">
    <property type="term" value="P:transmembrane transport"/>
    <property type="evidence" value="ECO:0007669"/>
    <property type="project" value="InterPro"/>
</dbReference>